<feature type="transmembrane region" description="Helical" evidence="7">
    <location>
        <begin position="287"/>
        <end position="309"/>
    </location>
</feature>
<sequence length="345" mass="36966">MKKAESIILLIILVFLAIFPLIFSNPSTTSVAFFAVIFAVAAAGWNIFSGYTGYVSLGYAVFSGVGAYSLALICQKWNIAGGYTPFAFVLVAGLIAAVFALPVGWIILRTRRHVFVVVTVATLFIMQLLAYNLEGFTGGSAGITLPLPSWTGDFFNMPFYYGALILLVVAVSVSWLIRHSKFGLGLLAIREDEDRARSLGINTTMYKLIALMISAFFAGTVGAMISYFTSTVFPAEAFDPLFDIAVALMAFFGGVGTLAGPIIGALLLETLQQYMSLQFSTVGLDLILFGGLLLVVILLLPEGIVPSLFKLVSKMRASHESTPIPSSSAESTDSERLAVKEGKNG</sequence>
<evidence type="ECO:0000313" key="9">
    <source>
        <dbReference type="Proteomes" id="UP000322530"/>
    </source>
</evidence>
<evidence type="ECO:0000256" key="4">
    <source>
        <dbReference type="ARBA" id="ARBA00022989"/>
    </source>
</evidence>
<dbReference type="Proteomes" id="UP000322530">
    <property type="component" value="Unassembled WGS sequence"/>
</dbReference>
<feature type="compositionally biased region" description="Polar residues" evidence="6">
    <location>
        <begin position="320"/>
        <end position="331"/>
    </location>
</feature>
<dbReference type="InterPro" id="IPR043428">
    <property type="entry name" value="LivM-like"/>
</dbReference>
<feature type="transmembrane region" description="Helical" evidence="7">
    <location>
        <begin position="6"/>
        <end position="23"/>
    </location>
</feature>
<dbReference type="CDD" id="cd06581">
    <property type="entry name" value="TM_PBP1_LivM_like"/>
    <property type="match status" value="1"/>
</dbReference>
<feature type="transmembrane region" description="Helical" evidence="7">
    <location>
        <begin position="30"/>
        <end position="48"/>
    </location>
</feature>
<comment type="subcellular location">
    <subcellularLocation>
        <location evidence="1">Cell membrane</location>
        <topology evidence="1">Multi-pass membrane protein</topology>
    </subcellularLocation>
</comment>
<dbReference type="GO" id="GO:0015658">
    <property type="term" value="F:branched-chain amino acid transmembrane transporter activity"/>
    <property type="evidence" value="ECO:0007669"/>
    <property type="project" value="InterPro"/>
</dbReference>
<keyword evidence="2" id="KW-1003">Cell membrane</keyword>
<accession>A0A5A5TJW3</accession>
<dbReference type="GO" id="GO:0005886">
    <property type="term" value="C:plasma membrane"/>
    <property type="evidence" value="ECO:0007669"/>
    <property type="project" value="UniProtKB-SubCell"/>
</dbReference>
<feature type="transmembrane region" description="Helical" evidence="7">
    <location>
        <begin position="86"/>
        <end position="108"/>
    </location>
</feature>
<evidence type="ECO:0000256" key="5">
    <source>
        <dbReference type="ARBA" id="ARBA00023136"/>
    </source>
</evidence>
<feature type="transmembrane region" description="Helical" evidence="7">
    <location>
        <begin position="114"/>
        <end position="133"/>
    </location>
</feature>
<dbReference type="InterPro" id="IPR001851">
    <property type="entry name" value="ABC_transp_permease"/>
</dbReference>
<organism evidence="8 9">
    <name type="scientific">Dictyobacter arantiisoli</name>
    <dbReference type="NCBI Taxonomy" id="2014874"/>
    <lineage>
        <taxon>Bacteria</taxon>
        <taxon>Bacillati</taxon>
        <taxon>Chloroflexota</taxon>
        <taxon>Ktedonobacteria</taxon>
        <taxon>Ktedonobacterales</taxon>
        <taxon>Dictyobacteraceae</taxon>
        <taxon>Dictyobacter</taxon>
    </lineage>
</organism>
<dbReference type="AlphaFoldDB" id="A0A5A5TJW3"/>
<feature type="region of interest" description="Disordered" evidence="6">
    <location>
        <begin position="320"/>
        <end position="345"/>
    </location>
</feature>
<feature type="compositionally biased region" description="Basic and acidic residues" evidence="6">
    <location>
        <begin position="333"/>
        <end position="345"/>
    </location>
</feature>
<proteinExistence type="predicted"/>
<dbReference type="PANTHER" id="PTHR30482">
    <property type="entry name" value="HIGH-AFFINITY BRANCHED-CHAIN AMINO ACID TRANSPORT SYSTEM PERMEASE"/>
    <property type="match status" value="1"/>
</dbReference>
<evidence type="ECO:0000256" key="3">
    <source>
        <dbReference type="ARBA" id="ARBA00022692"/>
    </source>
</evidence>
<evidence type="ECO:0000256" key="6">
    <source>
        <dbReference type="SAM" id="MobiDB-lite"/>
    </source>
</evidence>
<evidence type="ECO:0000256" key="2">
    <source>
        <dbReference type="ARBA" id="ARBA00022475"/>
    </source>
</evidence>
<feature type="transmembrane region" description="Helical" evidence="7">
    <location>
        <begin position="154"/>
        <end position="177"/>
    </location>
</feature>
<dbReference type="PANTHER" id="PTHR30482:SF10">
    <property type="entry name" value="HIGH-AFFINITY BRANCHED-CHAIN AMINO ACID TRANSPORT PROTEIN BRAE"/>
    <property type="match status" value="1"/>
</dbReference>
<comment type="caution">
    <text evidence="8">The sequence shown here is derived from an EMBL/GenBank/DDBJ whole genome shotgun (WGS) entry which is preliminary data.</text>
</comment>
<gene>
    <name evidence="8" type="ORF">KDI_48830</name>
</gene>
<feature type="transmembrane region" description="Helical" evidence="7">
    <location>
        <begin position="241"/>
        <end position="267"/>
    </location>
</feature>
<dbReference type="Pfam" id="PF02653">
    <property type="entry name" value="BPD_transp_2"/>
    <property type="match status" value="1"/>
</dbReference>
<keyword evidence="4 7" id="KW-1133">Transmembrane helix</keyword>
<feature type="transmembrane region" description="Helical" evidence="7">
    <location>
        <begin position="208"/>
        <end position="229"/>
    </location>
</feature>
<keyword evidence="3 7" id="KW-0812">Transmembrane</keyword>
<feature type="transmembrane region" description="Helical" evidence="7">
    <location>
        <begin position="54"/>
        <end position="74"/>
    </location>
</feature>
<reference evidence="8 9" key="1">
    <citation type="submission" date="2019-01" db="EMBL/GenBank/DDBJ databases">
        <title>Draft genome sequence of Dictyobacter sp. Uno17.</title>
        <authorList>
            <person name="Wang C.M."/>
            <person name="Zheng Y."/>
            <person name="Sakai Y."/>
            <person name="Abe K."/>
            <person name="Yokota A."/>
            <person name="Yabe S."/>
        </authorList>
    </citation>
    <scope>NUCLEOTIDE SEQUENCE [LARGE SCALE GENOMIC DNA]</scope>
    <source>
        <strain evidence="8 9">Uno17</strain>
    </source>
</reference>
<dbReference type="OrthoDB" id="9789927at2"/>
<protein>
    <submittedName>
        <fullName evidence="8">Branched-chain amino acid transporter membrane protein</fullName>
    </submittedName>
</protein>
<evidence type="ECO:0000313" key="8">
    <source>
        <dbReference type="EMBL" id="GCF11319.1"/>
    </source>
</evidence>
<keyword evidence="5 7" id="KW-0472">Membrane</keyword>
<dbReference type="EMBL" id="BIXY01000104">
    <property type="protein sequence ID" value="GCF11319.1"/>
    <property type="molecule type" value="Genomic_DNA"/>
</dbReference>
<keyword evidence="9" id="KW-1185">Reference proteome</keyword>
<name>A0A5A5TJW3_9CHLR</name>
<dbReference type="RefSeq" id="WP_149404152.1">
    <property type="nucleotide sequence ID" value="NZ_BIXY01000104.1"/>
</dbReference>
<evidence type="ECO:0000256" key="7">
    <source>
        <dbReference type="SAM" id="Phobius"/>
    </source>
</evidence>
<evidence type="ECO:0000256" key="1">
    <source>
        <dbReference type="ARBA" id="ARBA00004651"/>
    </source>
</evidence>